<feature type="domain" description="PglD N-terminal" evidence="6">
    <location>
        <begin position="4"/>
        <end position="81"/>
    </location>
</feature>
<accession>A0A430BN85</accession>
<evidence type="ECO:0000256" key="5">
    <source>
        <dbReference type="PIRSR" id="PIRSR620019-2"/>
    </source>
</evidence>
<dbReference type="RefSeq" id="WP_125999532.1">
    <property type="nucleotide sequence ID" value="NZ_QRAL01000029.1"/>
</dbReference>
<proteinExistence type="inferred from homology"/>
<dbReference type="SUPFAM" id="SSF51161">
    <property type="entry name" value="Trimeric LpxA-like enzymes"/>
    <property type="match status" value="1"/>
</dbReference>
<dbReference type="NCBIfam" id="TIGR03570">
    <property type="entry name" value="NeuD_NnaD"/>
    <property type="match status" value="1"/>
</dbReference>
<evidence type="ECO:0000256" key="1">
    <source>
        <dbReference type="ARBA" id="ARBA00007274"/>
    </source>
</evidence>
<evidence type="ECO:0000256" key="2">
    <source>
        <dbReference type="ARBA" id="ARBA00022679"/>
    </source>
</evidence>
<dbReference type="AlphaFoldDB" id="A0A430BN85"/>
<dbReference type="InterPro" id="IPR041561">
    <property type="entry name" value="PglD_N"/>
</dbReference>
<organism evidence="7 8">
    <name type="scientific">Sphingobium yanoikuyae</name>
    <name type="common">Sphingomonas yanoikuyae</name>
    <dbReference type="NCBI Taxonomy" id="13690"/>
    <lineage>
        <taxon>Bacteria</taxon>
        <taxon>Pseudomonadati</taxon>
        <taxon>Pseudomonadota</taxon>
        <taxon>Alphaproteobacteria</taxon>
        <taxon>Sphingomonadales</taxon>
        <taxon>Sphingomonadaceae</taxon>
        <taxon>Sphingobium</taxon>
    </lineage>
</organism>
<comment type="similarity">
    <text evidence="1">Belongs to the transferase hexapeptide repeat family.</text>
</comment>
<sequence length="210" mass="20950">MALIIIAGASGQHAAVVYEAAILSGARVVGFATIEDIAPVPMFDCRWIGCVDSIAASEIARGTQFIIACGSNELRRRQSEALLSQGASLQSVYHPAAIVSPSASIGPGSTLLAGAIVGPRAALGCGVIINHAASVDHDCAVGDYSNISPGARFGGCVQAGPGVFVGLNAAVIQGLRLGENAIIGAGAVVTRNVAPGETVVGIPARPIGQS</sequence>
<dbReference type="InterPro" id="IPR011004">
    <property type="entry name" value="Trimer_LpxA-like_sf"/>
</dbReference>
<evidence type="ECO:0000256" key="4">
    <source>
        <dbReference type="PIRSR" id="PIRSR620019-1"/>
    </source>
</evidence>
<comment type="caution">
    <text evidence="7">The sequence shown here is derived from an EMBL/GenBank/DDBJ whole genome shotgun (WGS) entry which is preliminary data.</text>
</comment>
<reference evidence="7 8" key="1">
    <citation type="submission" date="2018-07" db="EMBL/GenBank/DDBJ databases">
        <title>Genomic and Epidemiologic Investigation of an Indolent Hospital Outbreak.</title>
        <authorList>
            <person name="Johnson R.C."/>
            <person name="Deming C."/>
            <person name="Conlan S."/>
            <person name="Zellmer C.J."/>
            <person name="Michelin A.V."/>
            <person name="Lee-Lin S."/>
            <person name="Thomas P.J."/>
            <person name="Park M."/>
            <person name="Weingarten R.A."/>
            <person name="Less J."/>
            <person name="Dekker J.P."/>
            <person name="Frank K.M."/>
            <person name="Musser K.A."/>
            <person name="Mcquiston J.R."/>
            <person name="Henderson D.K."/>
            <person name="Lau A.F."/>
            <person name="Palmore T.N."/>
            <person name="Segre J.A."/>
        </authorList>
    </citation>
    <scope>NUCLEOTIDE SEQUENCE [LARGE SCALE GENOMIC DNA]</scope>
    <source>
        <strain evidence="7 8">SK-NIH.Env6_1116</strain>
    </source>
</reference>
<dbReference type="Proteomes" id="UP000287401">
    <property type="component" value="Unassembled WGS sequence"/>
</dbReference>
<dbReference type="InterPro" id="IPR050179">
    <property type="entry name" value="Trans_hexapeptide_repeat"/>
</dbReference>
<feature type="binding site" evidence="5">
    <location>
        <position position="70"/>
    </location>
    <ligand>
        <name>substrate</name>
    </ligand>
</feature>
<evidence type="ECO:0000313" key="8">
    <source>
        <dbReference type="Proteomes" id="UP000287401"/>
    </source>
</evidence>
<feature type="site" description="Increases basicity of active site His" evidence="4">
    <location>
        <position position="138"/>
    </location>
</feature>
<evidence type="ECO:0000259" key="6">
    <source>
        <dbReference type="Pfam" id="PF17836"/>
    </source>
</evidence>
<evidence type="ECO:0000256" key="3">
    <source>
        <dbReference type="ARBA" id="ARBA00022737"/>
    </source>
</evidence>
<dbReference type="Pfam" id="PF17836">
    <property type="entry name" value="PglD_N"/>
    <property type="match status" value="1"/>
</dbReference>
<dbReference type="PANTHER" id="PTHR43300:SF7">
    <property type="entry name" value="UDP-N-ACETYLBACILLOSAMINE N-ACETYLTRANSFERASE"/>
    <property type="match status" value="1"/>
</dbReference>
<dbReference type="Gene3D" id="2.160.10.10">
    <property type="entry name" value="Hexapeptide repeat proteins"/>
    <property type="match status" value="1"/>
</dbReference>
<dbReference type="GO" id="GO:0016740">
    <property type="term" value="F:transferase activity"/>
    <property type="evidence" value="ECO:0007669"/>
    <property type="project" value="UniProtKB-KW"/>
</dbReference>
<feature type="active site" description="Proton acceptor" evidence="4">
    <location>
        <position position="137"/>
    </location>
</feature>
<dbReference type="Gene3D" id="3.40.50.20">
    <property type="match status" value="1"/>
</dbReference>
<dbReference type="CDD" id="cd03360">
    <property type="entry name" value="LbH_AT_putative"/>
    <property type="match status" value="1"/>
</dbReference>
<evidence type="ECO:0000313" key="7">
    <source>
        <dbReference type="EMBL" id="RSU54186.1"/>
    </source>
</evidence>
<gene>
    <name evidence="7" type="ORF">DAH51_20270</name>
</gene>
<dbReference type="InterPro" id="IPR020019">
    <property type="entry name" value="AcTrfase_PglD-like"/>
</dbReference>
<dbReference type="InterPro" id="IPR018357">
    <property type="entry name" value="Hexapep_transf_CS"/>
</dbReference>
<keyword evidence="2" id="KW-0808">Transferase</keyword>
<keyword evidence="3" id="KW-0677">Repeat</keyword>
<dbReference type="PANTHER" id="PTHR43300">
    <property type="entry name" value="ACETYLTRANSFERASE"/>
    <property type="match status" value="1"/>
</dbReference>
<protein>
    <recommendedName>
        <fullName evidence="6">PglD N-terminal domain-containing protein</fullName>
    </recommendedName>
</protein>
<dbReference type="EMBL" id="QRAL01000029">
    <property type="protein sequence ID" value="RSU54186.1"/>
    <property type="molecule type" value="Genomic_DNA"/>
</dbReference>
<dbReference type="PROSITE" id="PS00101">
    <property type="entry name" value="HEXAPEP_TRANSFERASES"/>
    <property type="match status" value="1"/>
</dbReference>
<name>A0A430BN85_SPHYA</name>